<dbReference type="RefSeq" id="WP_008601951.1">
    <property type="nucleotide sequence ID" value="NZ_AMRV01000005.1"/>
</dbReference>
<evidence type="ECO:0000313" key="7">
    <source>
        <dbReference type="Proteomes" id="UP000011717"/>
    </source>
</evidence>
<feature type="transmembrane region" description="Helical" evidence="5">
    <location>
        <begin position="106"/>
        <end position="131"/>
    </location>
</feature>
<dbReference type="Pfam" id="PF02674">
    <property type="entry name" value="Colicin_V"/>
    <property type="match status" value="1"/>
</dbReference>
<keyword evidence="3 5" id="KW-1133">Transmembrane helix</keyword>
<dbReference type="GO" id="GO:0009403">
    <property type="term" value="P:toxin biosynthetic process"/>
    <property type="evidence" value="ECO:0007669"/>
    <property type="project" value="InterPro"/>
</dbReference>
<evidence type="ECO:0000256" key="1">
    <source>
        <dbReference type="ARBA" id="ARBA00004141"/>
    </source>
</evidence>
<dbReference type="OrthoDB" id="9806894at2"/>
<organism evidence="6 7">
    <name type="scientific">Pacificimonas flava</name>
    <dbReference type="NCBI Taxonomy" id="1234595"/>
    <lineage>
        <taxon>Bacteria</taxon>
        <taxon>Pseudomonadati</taxon>
        <taxon>Pseudomonadota</taxon>
        <taxon>Alphaproteobacteria</taxon>
        <taxon>Sphingomonadales</taxon>
        <taxon>Sphingosinicellaceae</taxon>
        <taxon>Pacificimonas</taxon>
    </lineage>
</organism>
<dbReference type="PATRIC" id="fig|1234595.3.peg.1764"/>
<comment type="subcellular location">
    <subcellularLocation>
        <location evidence="1">Membrane</location>
        <topology evidence="1">Multi-pass membrane protein</topology>
    </subcellularLocation>
</comment>
<gene>
    <name evidence="6" type="ORF">C725_1761</name>
</gene>
<dbReference type="InterPro" id="IPR003825">
    <property type="entry name" value="Colicin-V_CvpA"/>
</dbReference>
<dbReference type="GO" id="GO:0016020">
    <property type="term" value="C:membrane"/>
    <property type="evidence" value="ECO:0007669"/>
    <property type="project" value="UniProtKB-SubCell"/>
</dbReference>
<keyword evidence="7" id="KW-1185">Reference proteome</keyword>
<feature type="transmembrane region" description="Helical" evidence="5">
    <location>
        <begin position="6"/>
        <end position="23"/>
    </location>
</feature>
<name>M2TLW3_9SPHN</name>
<keyword evidence="2 5" id="KW-0812">Transmembrane</keyword>
<evidence type="ECO:0000256" key="4">
    <source>
        <dbReference type="ARBA" id="ARBA00023136"/>
    </source>
</evidence>
<dbReference type="AlphaFoldDB" id="M2TLW3"/>
<dbReference type="Proteomes" id="UP000011717">
    <property type="component" value="Unassembled WGS sequence"/>
</dbReference>
<keyword evidence="4 5" id="KW-0472">Membrane</keyword>
<dbReference type="InterPro" id="IPR052719">
    <property type="entry name" value="CvpA-like"/>
</dbReference>
<comment type="caution">
    <text evidence="6">The sequence shown here is derived from an EMBL/GenBank/DDBJ whole genome shotgun (WGS) entry which is preliminary data.</text>
</comment>
<feature type="transmembrane region" description="Helical" evidence="5">
    <location>
        <begin position="30"/>
        <end position="48"/>
    </location>
</feature>
<dbReference type="EMBL" id="AMRV01000005">
    <property type="protein sequence ID" value="EMD82721.1"/>
    <property type="molecule type" value="Genomic_DNA"/>
</dbReference>
<reference evidence="6 7" key="1">
    <citation type="journal article" date="2013" name="Genome Announc.">
        <title>Draft Genome Sequence of Strain JLT2015T, Belonging to the Family Sphingomonadaceae of the Alphaproteobacteria.</title>
        <authorList>
            <person name="Tang K."/>
            <person name="Liu K."/>
            <person name="Li S."/>
            <person name="Jiao N."/>
        </authorList>
    </citation>
    <scope>NUCLEOTIDE SEQUENCE [LARGE SCALE GENOMIC DNA]</scope>
    <source>
        <strain evidence="6 7">JLT2015</strain>
    </source>
</reference>
<sequence>MSDLTAFDIFFFAVIGILALLGLKRGFVSEILGLMAWVGGIVAVNLFFEDARRFALGFLDSETAAAVLAVIVLFFAAFLVLRGIASALGGRVKKSVVGPLDRLLGFGFGAVKGLLAVTLVWMLLILIFGFMPGGRPDWLADARSGPVVSMFAAEVRDFVADQSAVFDEEPEETGYDAGERDALDDLFEDAQGMMP</sequence>
<dbReference type="PANTHER" id="PTHR36926:SF1">
    <property type="entry name" value="COLICIN V PRODUCTION PROTEIN"/>
    <property type="match status" value="1"/>
</dbReference>
<proteinExistence type="predicted"/>
<evidence type="ECO:0000313" key="6">
    <source>
        <dbReference type="EMBL" id="EMD82721.1"/>
    </source>
</evidence>
<evidence type="ECO:0000256" key="2">
    <source>
        <dbReference type="ARBA" id="ARBA00022692"/>
    </source>
</evidence>
<feature type="transmembrane region" description="Helical" evidence="5">
    <location>
        <begin position="63"/>
        <end position="85"/>
    </location>
</feature>
<evidence type="ECO:0000256" key="5">
    <source>
        <dbReference type="SAM" id="Phobius"/>
    </source>
</evidence>
<dbReference type="PANTHER" id="PTHR36926">
    <property type="entry name" value="COLICIN V PRODUCTION PROTEIN"/>
    <property type="match status" value="1"/>
</dbReference>
<evidence type="ECO:0000256" key="3">
    <source>
        <dbReference type="ARBA" id="ARBA00022989"/>
    </source>
</evidence>
<protein>
    <submittedName>
        <fullName evidence="6">Colicin V production protein</fullName>
    </submittedName>
</protein>
<accession>M2TLW3</accession>